<dbReference type="RefSeq" id="WP_045958026.1">
    <property type="nucleotide sequence ID" value="NZ_FO704551.1"/>
</dbReference>
<feature type="region of interest" description="Disordered" evidence="1">
    <location>
        <begin position="513"/>
        <end position="562"/>
    </location>
</feature>
<dbReference type="Pfam" id="PF06381">
    <property type="entry name" value="Phage_portal_3"/>
    <property type="match status" value="1"/>
</dbReference>
<proteinExistence type="predicted"/>
<gene>
    <name evidence="3" type="ORF">XPG1_1024</name>
</gene>
<name>A0A068R0V9_9GAMM</name>
<protein>
    <submittedName>
        <fullName evidence="3">Phage-associated protein, family (Modular protein)</fullName>
    </submittedName>
</protein>
<keyword evidence="4" id="KW-1185">Reference proteome</keyword>
<dbReference type="NCBIfam" id="TIGR01555">
    <property type="entry name" value="phge_rel_HI1409"/>
    <property type="match status" value="1"/>
</dbReference>
<evidence type="ECO:0000259" key="2">
    <source>
        <dbReference type="Pfam" id="PF06381"/>
    </source>
</evidence>
<feature type="compositionally biased region" description="Basic residues" evidence="1">
    <location>
        <begin position="550"/>
        <end position="562"/>
    </location>
</feature>
<dbReference type="AlphaFoldDB" id="A0A068R0V9"/>
<dbReference type="InterPro" id="IPR006445">
    <property type="entry name" value="Phage-assoc_HI1409"/>
</dbReference>
<evidence type="ECO:0000313" key="4">
    <source>
        <dbReference type="Proteomes" id="UP000032735"/>
    </source>
</evidence>
<reference evidence="3 4" key="1">
    <citation type="submission" date="2013-07" db="EMBL/GenBank/DDBJ databases">
        <authorList>
            <person name="Genoscope - CEA"/>
        </authorList>
    </citation>
    <scope>NUCLEOTIDE SEQUENCE [LARGE SCALE GENOMIC DNA]</scope>
    <source>
        <strain evidence="3 4">G6</strain>
    </source>
</reference>
<feature type="domain" description="Anti-CBASS protein Acb1-like N-terminal" evidence="2">
    <location>
        <begin position="46"/>
        <end position="395"/>
    </location>
</feature>
<dbReference type="HOGENOM" id="CLU_027488_0_0_6"/>
<dbReference type="KEGG" id="xpo:XPG1_1024"/>
<organism evidence="3 4">
    <name type="scientific">Xenorhabdus poinarii G6</name>
    <dbReference type="NCBI Taxonomy" id="1354304"/>
    <lineage>
        <taxon>Bacteria</taxon>
        <taxon>Pseudomonadati</taxon>
        <taxon>Pseudomonadota</taxon>
        <taxon>Gammaproteobacteria</taxon>
        <taxon>Enterobacterales</taxon>
        <taxon>Morganellaceae</taxon>
        <taxon>Xenorhabdus</taxon>
    </lineage>
</organism>
<dbReference type="EMBL" id="FO704551">
    <property type="protein sequence ID" value="CDG20679.1"/>
    <property type="molecule type" value="Genomic_DNA"/>
</dbReference>
<evidence type="ECO:0000313" key="3">
    <source>
        <dbReference type="EMBL" id="CDG20679.1"/>
    </source>
</evidence>
<sequence length="562" mass="62381">MAKNRKIPTADSYENMMARVGMNTPNQHSASTYRPNWTSRNRMLVEYAYRSSWIVGAAVDSVADDMTRKGFSITSEIDPKARGVLESLFDELELWENLNNIIKWSRLYGGAVGLILIEGQAPFTPLRPETIGKGKFRGLLPLDRWQVEPDLNRRIKEIGKDLGKPEFYNITNTGRGIPAWKIHHSRLIRFDGVTLPYQQAQTENEWGMSVVERIYDRLTAFDSATTGAAQLVYKAHLRTYGIDKLREIIAMGGVRLDALLKHMDMIRQFQSNEGMTLTDKNDVFETHQYSFSGLDNVLAQFAEQISGAVGIPLVRLFGQSPQGFSTGDADLANYYDNIGTQQERRLRQPIRRLLDVMHRSEFEQPLPDDFTFEFNPLWQMSDLDRSTIAVNTVNALNGALDSGMMNLKAAMTDLRETADVTGIGGSITDEDINNADDGSPPLSELGAYSRIQPNTAEFAESNTNLNGAQISSMVEIVSSVAAGELPRDTGIQMLVTSYHMDSTEAERIMGSVGDGFTAKSTEGGSGDDPQTVPTGGKPISNQSTKDSAGGRKHRQGVLRWFK</sequence>
<accession>A0A068R0V9</accession>
<dbReference type="OrthoDB" id="2019396at2"/>
<dbReference type="InterPro" id="IPR024459">
    <property type="entry name" value="Acb1-like_N"/>
</dbReference>
<dbReference type="Proteomes" id="UP000032735">
    <property type="component" value="Chromosome"/>
</dbReference>
<dbReference type="STRING" id="1354304.XPG1_1024"/>
<evidence type="ECO:0000256" key="1">
    <source>
        <dbReference type="SAM" id="MobiDB-lite"/>
    </source>
</evidence>